<keyword evidence="3" id="KW-1185">Reference proteome</keyword>
<comment type="caution">
    <text evidence="2">The sequence shown here is derived from an EMBL/GenBank/DDBJ whole genome shotgun (WGS) entry which is preliminary data.</text>
</comment>
<accession>A0ABQ2F1F6</accession>
<protein>
    <recommendedName>
        <fullName evidence="1">OB domain-containing protein</fullName>
    </recommendedName>
</protein>
<dbReference type="CDD" id="cd04485">
    <property type="entry name" value="DnaE_OBF"/>
    <property type="match status" value="1"/>
</dbReference>
<sequence length="90" mass="10051">MVWAAGVIVAKQRLPTAKGFAFYVMEDRTARVQAIISPDLWEAHRVLLRDARALIVQGQVTRLGRAVTVKVQRLSELPLRWSEPGVEAAD</sequence>
<name>A0ABQ2F1F6_9DEIO</name>
<dbReference type="EMBL" id="BMPP01000021">
    <property type="protein sequence ID" value="GGK39862.1"/>
    <property type="molecule type" value="Genomic_DNA"/>
</dbReference>
<proteinExistence type="predicted"/>
<feature type="domain" description="OB" evidence="1">
    <location>
        <begin position="2"/>
        <end position="76"/>
    </location>
</feature>
<dbReference type="InterPro" id="IPR004365">
    <property type="entry name" value="NA-bd_OB_tRNA"/>
</dbReference>
<dbReference type="Proteomes" id="UP000647587">
    <property type="component" value="Unassembled WGS sequence"/>
</dbReference>
<evidence type="ECO:0000313" key="2">
    <source>
        <dbReference type="EMBL" id="GGK39862.1"/>
    </source>
</evidence>
<reference evidence="3" key="1">
    <citation type="journal article" date="2019" name="Int. J. Syst. Evol. Microbiol.">
        <title>The Global Catalogue of Microorganisms (GCM) 10K type strain sequencing project: providing services to taxonomists for standard genome sequencing and annotation.</title>
        <authorList>
            <consortium name="The Broad Institute Genomics Platform"/>
            <consortium name="The Broad Institute Genome Sequencing Center for Infectious Disease"/>
            <person name="Wu L."/>
            <person name="Ma J."/>
        </authorList>
    </citation>
    <scope>NUCLEOTIDE SEQUENCE [LARGE SCALE GENOMIC DNA]</scope>
    <source>
        <strain evidence="3">JCM 30331</strain>
    </source>
</reference>
<evidence type="ECO:0000259" key="1">
    <source>
        <dbReference type="Pfam" id="PF01336"/>
    </source>
</evidence>
<dbReference type="Pfam" id="PF01336">
    <property type="entry name" value="tRNA_anti-codon"/>
    <property type="match status" value="1"/>
</dbReference>
<evidence type="ECO:0000313" key="3">
    <source>
        <dbReference type="Proteomes" id="UP000647587"/>
    </source>
</evidence>
<gene>
    <name evidence="2" type="ORF">GCM10008955_37130</name>
</gene>
<organism evidence="2 3">
    <name type="scientific">Deinococcus malanensis</name>
    <dbReference type="NCBI Taxonomy" id="1706855"/>
    <lineage>
        <taxon>Bacteria</taxon>
        <taxon>Thermotogati</taxon>
        <taxon>Deinococcota</taxon>
        <taxon>Deinococci</taxon>
        <taxon>Deinococcales</taxon>
        <taxon>Deinococcaceae</taxon>
        <taxon>Deinococcus</taxon>
    </lineage>
</organism>